<dbReference type="KEGG" id="vg:16607462"/>
<protein>
    <submittedName>
        <fullName evidence="1">Uncharacterized protein</fullName>
    </submittedName>
</protein>
<accession>S4W5M8</accession>
<proteinExistence type="predicted"/>
<evidence type="ECO:0000313" key="1">
    <source>
        <dbReference type="EMBL" id="AGO85675.1"/>
    </source>
</evidence>
<name>S4W5M8_9VIRU</name>
<dbReference type="InterPro" id="IPR036047">
    <property type="entry name" value="F-box-like_dom_sf"/>
</dbReference>
<keyword evidence="2" id="KW-1185">Reference proteome</keyword>
<dbReference type="Gene3D" id="1.20.1280.50">
    <property type="match status" value="1"/>
</dbReference>
<gene>
    <name evidence="1" type="ORF">psal_cds_1301</name>
</gene>
<evidence type="ECO:0000313" key="2">
    <source>
        <dbReference type="Proteomes" id="UP000204584"/>
    </source>
</evidence>
<dbReference type="Proteomes" id="UP000204584">
    <property type="component" value="Segment"/>
</dbReference>
<organism evidence="1 2">
    <name type="scientific">Pandoravirus salinus</name>
    <dbReference type="NCBI Taxonomy" id="1349410"/>
    <lineage>
        <taxon>Viruses</taxon>
        <taxon>Pandoravirus</taxon>
    </lineage>
</organism>
<dbReference type="GeneID" id="16607462"/>
<reference evidence="1 2" key="1">
    <citation type="journal article" date="2013" name="Science">
        <title>Pandoraviruses: amoeba viruses with genomes up to 2.5 Mb reaching that of parasitic eukaryotes.</title>
        <authorList>
            <person name="Philippe N."/>
            <person name="Legendre M."/>
            <person name="Doutre G."/>
            <person name="Coute Y."/>
            <person name="Poirot O."/>
            <person name="Lescot M."/>
            <person name="Arslan D."/>
            <person name="Seltzer V."/>
            <person name="Bertaux L."/>
            <person name="Bruley C."/>
            <person name="Garin J."/>
            <person name="Claverie J.M."/>
            <person name="Abergel C."/>
        </authorList>
    </citation>
    <scope>NUCLEOTIDE SEQUENCE [LARGE SCALE GENOMIC DNA]</scope>
</reference>
<dbReference type="SUPFAM" id="SSF81383">
    <property type="entry name" value="F-box domain"/>
    <property type="match status" value="1"/>
</dbReference>
<sequence>MTRSGRRKGRKSHLSKARAPIDKLPNELVVTILAWVPDGWRTLTAHVCRLWRSIATARHHHHCRDTASLRLDRTLMAKAMAEGQWRTILCLHDTLGWPWSAMTSITDATRDHIIACALIGGGLRLARRVGGASTKMSGPCAAAVSVALGDANALRALGVSFTGAADEAADQCAMVFGGVPLGIPRRPKDGKTGCVVIALARKVWSGSPSPLAVVLAASLRRDDILNAMDTPFRVRVSARRAVERAMASGLCVYAAFASTRVDRIISCAMRHKVCGRVLALDVLSILS</sequence>
<dbReference type="EMBL" id="KC977571">
    <property type="protein sequence ID" value="AGO85675.1"/>
    <property type="molecule type" value="Genomic_DNA"/>
</dbReference>
<dbReference type="RefSeq" id="YP_008438754.1">
    <property type="nucleotide sequence ID" value="NC_022098.1"/>
</dbReference>